<dbReference type="Pfam" id="PF12701">
    <property type="entry name" value="LSM14"/>
    <property type="match status" value="1"/>
</dbReference>
<evidence type="ECO:0000259" key="4">
    <source>
        <dbReference type="PROSITE" id="PS51512"/>
    </source>
</evidence>
<dbReference type="GO" id="GO:0003729">
    <property type="term" value="F:mRNA binding"/>
    <property type="evidence" value="ECO:0007669"/>
    <property type="project" value="TreeGrafter"/>
</dbReference>
<dbReference type="GO" id="GO:0000932">
    <property type="term" value="C:P-body"/>
    <property type="evidence" value="ECO:0007669"/>
    <property type="project" value="TreeGrafter"/>
</dbReference>
<feature type="domain" description="TFG box profile" evidence="6">
    <location>
        <begin position="540"/>
        <end position="560"/>
    </location>
</feature>
<feature type="compositionally biased region" description="Gly residues" evidence="3">
    <location>
        <begin position="580"/>
        <end position="598"/>
    </location>
</feature>
<feature type="compositionally biased region" description="Pro residues" evidence="3">
    <location>
        <begin position="223"/>
        <end position="234"/>
    </location>
</feature>
<dbReference type="PANTHER" id="PTHR13586:SF0">
    <property type="entry name" value="TRAILER HITCH, ISOFORM H"/>
    <property type="match status" value="1"/>
</dbReference>
<reference evidence="8" key="1">
    <citation type="submission" date="2021-03" db="EMBL/GenBank/DDBJ databases">
        <authorList>
            <person name="Tagirdzhanova G."/>
        </authorList>
    </citation>
    <scope>NUCLEOTIDE SEQUENCE</scope>
</reference>
<evidence type="ECO:0000313" key="8">
    <source>
        <dbReference type="EMBL" id="CAF9935145.1"/>
    </source>
</evidence>
<dbReference type="InterPro" id="IPR025768">
    <property type="entry name" value="TFG_box"/>
</dbReference>
<dbReference type="InterPro" id="IPR025761">
    <property type="entry name" value="FFD_box"/>
</dbReference>
<dbReference type="SMART" id="SM01271">
    <property type="entry name" value="LSM14"/>
    <property type="match status" value="1"/>
</dbReference>
<evidence type="ECO:0000313" key="9">
    <source>
        <dbReference type="Proteomes" id="UP000664521"/>
    </source>
</evidence>
<dbReference type="Gene3D" id="2.30.30.100">
    <property type="match status" value="1"/>
</dbReference>
<feature type="region of interest" description="Disordered" evidence="3">
    <location>
        <begin position="71"/>
        <end position="303"/>
    </location>
</feature>
<evidence type="ECO:0000256" key="1">
    <source>
        <dbReference type="PROSITE-ProRule" id="PRU00846"/>
    </source>
</evidence>
<dbReference type="GO" id="GO:0033962">
    <property type="term" value="P:P-body assembly"/>
    <property type="evidence" value="ECO:0007669"/>
    <property type="project" value="TreeGrafter"/>
</dbReference>
<feature type="compositionally biased region" description="Basic and acidic residues" evidence="3">
    <location>
        <begin position="71"/>
        <end position="81"/>
    </location>
</feature>
<dbReference type="EMBL" id="CAJPDS010000080">
    <property type="protein sequence ID" value="CAF9935145.1"/>
    <property type="molecule type" value="Genomic_DNA"/>
</dbReference>
<dbReference type="SMART" id="SM01199">
    <property type="entry name" value="FDF"/>
    <property type="match status" value="1"/>
</dbReference>
<feature type="short sequence motif" description="FFD box" evidence="1">
    <location>
        <begin position="517"/>
        <end position="533"/>
    </location>
</feature>
<organism evidence="8 9">
    <name type="scientific">Heterodermia speciosa</name>
    <dbReference type="NCBI Taxonomy" id="116794"/>
    <lineage>
        <taxon>Eukaryota</taxon>
        <taxon>Fungi</taxon>
        <taxon>Dikarya</taxon>
        <taxon>Ascomycota</taxon>
        <taxon>Pezizomycotina</taxon>
        <taxon>Lecanoromycetes</taxon>
        <taxon>OSLEUM clade</taxon>
        <taxon>Lecanoromycetidae</taxon>
        <taxon>Caliciales</taxon>
        <taxon>Physciaceae</taxon>
        <taxon>Heterodermia</taxon>
    </lineage>
</organism>
<accession>A0A8H3G3I6</accession>
<dbReference type="PROSITE" id="PS51513">
    <property type="entry name" value="FFD"/>
    <property type="match status" value="1"/>
</dbReference>
<evidence type="ECO:0000256" key="3">
    <source>
        <dbReference type="SAM" id="MobiDB-lite"/>
    </source>
</evidence>
<proteinExistence type="predicted"/>
<feature type="compositionally biased region" description="Pro residues" evidence="3">
    <location>
        <begin position="147"/>
        <end position="162"/>
    </location>
</feature>
<name>A0A8H3G3I6_9LECA</name>
<evidence type="ECO:0000259" key="7">
    <source>
        <dbReference type="PROSITE" id="PS52002"/>
    </source>
</evidence>
<feature type="compositionally biased region" description="Polar residues" evidence="3">
    <location>
        <begin position="487"/>
        <end position="505"/>
    </location>
</feature>
<feature type="compositionally biased region" description="Pro residues" evidence="3">
    <location>
        <begin position="197"/>
        <end position="211"/>
    </location>
</feature>
<feature type="region of interest" description="Disordered" evidence="3">
    <location>
        <begin position="414"/>
        <end position="455"/>
    </location>
</feature>
<sequence>MADSRISLVSKRDIRYVGTLHEISSENSTVALENVVSFGTEDRRPDEVVPASDNVYEYIVFRGSDVKDLRIEEAAPPKENKPPQVPDDPAILGSIRRSESSSAQAPAKVHQPQKQVSSQEPPQTQPIQQTQNSNSQQPRQTPVHNFQPPPPFSYPPYGPPPNQRFGPYGFPPGPGFPGMQYGAPPPGWGYPPSAQGFPPPPPRQFYPPQMPPIGSGGPQQTQPGPPAQPSPPPAITDKEVSEGSETFTSDKPVATVKLPSATATPAPVINPPTAPPPPPTESKPDVAAALAPPSAMSGQGVKNPVAQVPIATKSGRIMPAIPLKSPALKPATPAVNGVSRPETNDAVPLAHAAAKPGAVRPAVTANKSLDTANREAAAAVAAAMAKLPPAPGQKQQPNGDKAIDNLAKKVNEMRTIDNNRIPKQSGTGGYAGNHRGGRGGARGGRATNEPSKKIEVPATDYDFATANAKFNKQDLVKEAIASGSPIEASTSGTDLPNGSSVNGSRKNSESVVIPPAPGYNKTSSFFDNISSEIKDRLEGGGREFRTEEQKRNVETFGQGSIDNGYRGGYRGRGRGRGFGRGRGGYVGRGGYGGRGGSARSGRGVPVTDM</sequence>
<feature type="compositionally biased region" description="Polar residues" evidence="3">
    <location>
        <begin position="520"/>
        <end position="531"/>
    </location>
</feature>
<dbReference type="OrthoDB" id="21539at2759"/>
<comment type="caution">
    <text evidence="8">The sequence shown here is derived from an EMBL/GenBank/DDBJ whole genome shotgun (WGS) entry which is preliminary data.</text>
</comment>
<evidence type="ECO:0000259" key="6">
    <source>
        <dbReference type="PROSITE" id="PS51536"/>
    </source>
</evidence>
<keyword evidence="9" id="KW-1185">Reference proteome</keyword>
<feature type="region of interest" description="Disordered" evidence="3">
    <location>
        <begin position="322"/>
        <end position="342"/>
    </location>
</feature>
<feature type="compositionally biased region" description="Pro residues" evidence="3">
    <location>
        <begin position="268"/>
        <end position="281"/>
    </location>
</feature>
<feature type="compositionally biased region" description="Basic and acidic residues" evidence="3">
    <location>
        <begin position="532"/>
        <end position="553"/>
    </location>
</feature>
<evidence type="ECO:0000259" key="5">
    <source>
        <dbReference type="PROSITE" id="PS51513"/>
    </source>
</evidence>
<dbReference type="Proteomes" id="UP000664521">
    <property type="component" value="Unassembled WGS sequence"/>
</dbReference>
<dbReference type="PROSITE" id="PS51536">
    <property type="entry name" value="TFG"/>
    <property type="match status" value="1"/>
</dbReference>
<dbReference type="InterPro" id="IPR010920">
    <property type="entry name" value="LSM_dom_sf"/>
</dbReference>
<dbReference type="CDD" id="cd01736">
    <property type="entry name" value="LSm14_N"/>
    <property type="match status" value="1"/>
</dbReference>
<dbReference type="InterPro" id="IPR025762">
    <property type="entry name" value="DFDF"/>
</dbReference>
<dbReference type="InterPro" id="IPR025609">
    <property type="entry name" value="Lsm14-like_N"/>
</dbReference>
<feature type="short sequence motif" description="TFG box" evidence="2">
    <location>
        <begin position="540"/>
        <end position="560"/>
    </location>
</feature>
<dbReference type="Pfam" id="PF09532">
    <property type="entry name" value="FDF"/>
    <property type="match status" value="1"/>
</dbReference>
<dbReference type="SUPFAM" id="SSF50182">
    <property type="entry name" value="Sm-like ribonucleoproteins"/>
    <property type="match status" value="1"/>
</dbReference>
<feature type="domain" description="DFDF" evidence="4">
    <location>
        <begin position="449"/>
        <end position="485"/>
    </location>
</feature>
<dbReference type="PROSITE" id="PS51512">
    <property type="entry name" value="DFDF"/>
    <property type="match status" value="1"/>
</dbReference>
<gene>
    <name evidence="8" type="ORF">HETSPECPRED_009673</name>
</gene>
<dbReference type="PANTHER" id="PTHR13586">
    <property type="entry name" value="SCD6 PROTEIN-RELATED"/>
    <property type="match status" value="1"/>
</dbReference>
<dbReference type="InterPro" id="IPR047575">
    <property type="entry name" value="Sm"/>
</dbReference>
<feature type="compositionally biased region" description="Low complexity" evidence="3">
    <location>
        <begin position="117"/>
        <end position="146"/>
    </location>
</feature>
<feature type="region of interest" description="Disordered" evidence="3">
    <location>
        <begin position="483"/>
        <end position="609"/>
    </location>
</feature>
<dbReference type="AlphaFoldDB" id="A0A8H3G3I6"/>
<feature type="domain" description="FFD box profile" evidence="5">
    <location>
        <begin position="517"/>
        <end position="533"/>
    </location>
</feature>
<feature type="domain" description="Sm" evidence="7">
    <location>
        <begin position="1"/>
        <end position="75"/>
    </location>
</feature>
<dbReference type="InterPro" id="IPR019050">
    <property type="entry name" value="FDF_dom"/>
</dbReference>
<protein>
    <submittedName>
        <fullName evidence="8">Uncharacterized protein</fullName>
    </submittedName>
</protein>
<evidence type="ECO:0000256" key="2">
    <source>
        <dbReference type="PROSITE-ProRule" id="PRU00869"/>
    </source>
</evidence>
<dbReference type="GO" id="GO:0034063">
    <property type="term" value="P:stress granule assembly"/>
    <property type="evidence" value="ECO:0007669"/>
    <property type="project" value="TreeGrafter"/>
</dbReference>
<dbReference type="PROSITE" id="PS52002">
    <property type="entry name" value="SM"/>
    <property type="match status" value="1"/>
</dbReference>
<feature type="compositionally biased region" description="Basic residues" evidence="3">
    <location>
        <begin position="569"/>
        <end position="579"/>
    </location>
</feature>